<keyword evidence="2" id="KW-1185">Reference proteome</keyword>
<proteinExistence type="predicted"/>
<name>A0A1W2ERV0_9HYPH</name>
<evidence type="ECO:0000313" key="1">
    <source>
        <dbReference type="EMBL" id="SMD12385.1"/>
    </source>
</evidence>
<dbReference type="AlphaFoldDB" id="A0A1W2ERV0"/>
<gene>
    <name evidence="1" type="ORF">SAMN06297251_1322</name>
</gene>
<accession>A0A1W2ERV0</accession>
<dbReference type="Proteomes" id="UP000192656">
    <property type="component" value="Unassembled WGS sequence"/>
</dbReference>
<protein>
    <submittedName>
        <fullName evidence="1">Uncharacterized protein</fullName>
    </submittedName>
</protein>
<dbReference type="OrthoDB" id="7917338at2"/>
<evidence type="ECO:0000313" key="2">
    <source>
        <dbReference type="Proteomes" id="UP000192656"/>
    </source>
</evidence>
<dbReference type="RefSeq" id="WP_139798539.1">
    <property type="nucleotide sequence ID" value="NZ_FWXR01000032.1"/>
</dbReference>
<dbReference type="EMBL" id="FWXR01000032">
    <property type="protein sequence ID" value="SMD12385.1"/>
    <property type="molecule type" value="Genomic_DNA"/>
</dbReference>
<sequence length="79" mass="8304">MLRSVMIAAGVIVYAMPVGNTETLTTRVVTIDGVTGPAYYSPIENGYRFVGGRTLAARDDADLVVSSVETRAPGALLSQ</sequence>
<organism evidence="1 2">
    <name type="scientific">Fulvimarina manganoxydans</name>
    <dbReference type="NCBI Taxonomy" id="937218"/>
    <lineage>
        <taxon>Bacteria</taxon>
        <taxon>Pseudomonadati</taxon>
        <taxon>Pseudomonadota</taxon>
        <taxon>Alphaproteobacteria</taxon>
        <taxon>Hyphomicrobiales</taxon>
        <taxon>Aurantimonadaceae</taxon>
        <taxon>Fulvimarina</taxon>
    </lineage>
</organism>
<reference evidence="1 2" key="1">
    <citation type="submission" date="2017-04" db="EMBL/GenBank/DDBJ databases">
        <authorList>
            <person name="Afonso C.L."/>
            <person name="Miller P.J."/>
            <person name="Scott M.A."/>
            <person name="Spackman E."/>
            <person name="Goraichik I."/>
            <person name="Dimitrov K.M."/>
            <person name="Suarez D.L."/>
            <person name="Swayne D.E."/>
        </authorList>
    </citation>
    <scope>NUCLEOTIDE SEQUENCE [LARGE SCALE GENOMIC DNA]</scope>
    <source>
        <strain evidence="1 2">CGMCC 1.10972</strain>
    </source>
</reference>